<dbReference type="AlphaFoldDB" id="C1E787"/>
<dbReference type="eggNOG" id="ENOG502S83Q">
    <property type="taxonomic scope" value="Eukaryota"/>
</dbReference>
<dbReference type="Proteomes" id="UP000002009">
    <property type="component" value="Chromosome 5"/>
</dbReference>
<dbReference type="InterPro" id="IPR056470">
    <property type="entry name" value="BesD/HalB-like"/>
</dbReference>
<keyword evidence="1" id="KW-0560">Oxidoreductase</keyword>
<dbReference type="OrthoDB" id="424053at2759"/>
<dbReference type="Gene3D" id="2.60.120.620">
    <property type="entry name" value="q2cbj1_9rhob like domain"/>
    <property type="match status" value="1"/>
</dbReference>
<evidence type="ECO:0000313" key="3">
    <source>
        <dbReference type="EMBL" id="ACO63937.1"/>
    </source>
</evidence>
<protein>
    <recommendedName>
        <fullName evidence="2">Fe2OG dioxygenase domain-containing protein</fullName>
    </recommendedName>
</protein>
<comment type="similarity">
    <text evidence="1">Belongs to the iron/ascorbate-dependent oxidoreductase family.</text>
</comment>
<feature type="domain" description="Fe2OG dioxygenase" evidence="2">
    <location>
        <begin position="134"/>
        <end position="266"/>
    </location>
</feature>
<dbReference type="InParanoid" id="C1E787"/>
<reference evidence="3 4" key="1">
    <citation type="journal article" date="2009" name="Science">
        <title>Green evolution and dynamic adaptations revealed by genomes of the marine picoeukaryotes Micromonas.</title>
        <authorList>
            <person name="Worden A.Z."/>
            <person name="Lee J.H."/>
            <person name="Mock T."/>
            <person name="Rouze P."/>
            <person name="Simmons M.P."/>
            <person name="Aerts A.L."/>
            <person name="Allen A.E."/>
            <person name="Cuvelier M.L."/>
            <person name="Derelle E."/>
            <person name="Everett M.V."/>
            <person name="Foulon E."/>
            <person name="Grimwood J."/>
            <person name="Gundlach H."/>
            <person name="Henrissat B."/>
            <person name="Napoli C."/>
            <person name="McDonald S.M."/>
            <person name="Parker M.S."/>
            <person name="Rombauts S."/>
            <person name="Salamov A."/>
            <person name="Von Dassow P."/>
            <person name="Badger J.H."/>
            <person name="Coutinho P.M."/>
            <person name="Demir E."/>
            <person name="Dubchak I."/>
            <person name="Gentemann C."/>
            <person name="Eikrem W."/>
            <person name="Gready J.E."/>
            <person name="John U."/>
            <person name="Lanier W."/>
            <person name="Lindquist E.A."/>
            <person name="Lucas S."/>
            <person name="Mayer K.F."/>
            <person name="Moreau H."/>
            <person name="Not F."/>
            <person name="Otillar R."/>
            <person name="Panaud O."/>
            <person name="Pangilinan J."/>
            <person name="Paulsen I."/>
            <person name="Piegu B."/>
            <person name="Poliakov A."/>
            <person name="Robbens S."/>
            <person name="Schmutz J."/>
            <person name="Toulza E."/>
            <person name="Wyss T."/>
            <person name="Zelensky A."/>
            <person name="Zhou K."/>
            <person name="Armbrust E.V."/>
            <person name="Bhattacharya D."/>
            <person name="Goodenough U.W."/>
            <person name="Van de Peer Y."/>
            <person name="Grigoriev I.V."/>
        </authorList>
    </citation>
    <scope>NUCLEOTIDE SEQUENCE [LARGE SCALE GENOMIC DNA]</scope>
    <source>
        <strain evidence="4">RCC299 / NOUM17</strain>
    </source>
</reference>
<dbReference type="KEGG" id="mis:MICPUN_82071"/>
<dbReference type="GeneID" id="8243594"/>
<dbReference type="RefSeq" id="XP_002502679.1">
    <property type="nucleotide sequence ID" value="XM_002502633.1"/>
</dbReference>
<dbReference type="GO" id="GO:0046872">
    <property type="term" value="F:metal ion binding"/>
    <property type="evidence" value="ECO:0007669"/>
    <property type="project" value="UniProtKB-KW"/>
</dbReference>
<dbReference type="PROSITE" id="PS51471">
    <property type="entry name" value="FE2OG_OXY"/>
    <property type="match status" value="1"/>
</dbReference>
<organism evidence="3 4">
    <name type="scientific">Micromonas commoda (strain RCC299 / NOUM17 / CCMP2709)</name>
    <name type="common">Picoplanktonic green alga</name>
    <dbReference type="NCBI Taxonomy" id="296587"/>
    <lineage>
        <taxon>Eukaryota</taxon>
        <taxon>Viridiplantae</taxon>
        <taxon>Chlorophyta</taxon>
        <taxon>Mamiellophyceae</taxon>
        <taxon>Mamiellales</taxon>
        <taxon>Mamiellaceae</taxon>
        <taxon>Micromonas</taxon>
    </lineage>
</organism>
<dbReference type="EMBL" id="CP001326">
    <property type="protein sequence ID" value="ACO63937.1"/>
    <property type="molecule type" value="Genomic_DNA"/>
</dbReference>
<dbReference type="Pfam" id="PF23169">
    <property type="entry name" value="HalD"/>
    <property type="match status" value="1"/>
</dbReference>
<name>C1E787_MICCC</name>
<gene>
    <name evidence="3" type="ORF">MICPUN_82071</name>
</gene>
<evidence type="ECO:0000313" key="4">
    <source>
        <dbReference type="Proteomes" id="UP000002009"/>
    </source>
</evidence>
<evidence type="ECO:0000259" key="2">
    <source>
        <dbReference type="PROSITE" id="PS51471"/>
    </source>
</evidence>
<dbReference type="GO" id="GO:0016491">
    <property type="term" value="F:oxidoreductase activity"/>
    <property type="evidence" value="ECO:0007669"/>
    <property type="project" value="UniProtKB-KW"/>
</dbReference>
<keyword evidence="4" id="KW-1185">Reference proteome</keyword>
<evidence type="ECO:0000256" key="1">
    <source>
        <dbReference type="RuleBase" id="RU003682"/>
    </source>
</evidence>
<keyword evidence="1" id="KW-0479">Metal-binding</keyword>
<proteinExistence type="inferred from homology"/>
<keyword evidence="1" id="KW-0408">Iron</keyword>
<sequence>MMEDQGLERTVDLARYPLASRTFRERCRLELDHEGALVLPGFMLAPAVNDALSQSLAREGDAFFCTKSHNVFLLSPDPDLHSEHPRNREVSSSKGILADDQIDPRSPLRALYDAPTFRDFLRSVTGANGALHPYADSLASVNVHVQRAGQELGWHFDNSSFAATVMLRPATIGGLFQYSPGTNRDAADERGVMEAVTRCLDGDAPVRTLTPGPGDLTIFRGRRALHRVTPTGDLSVARIIAVLAYNEEPDRRLSSTARMTFFGRLE</sequence>
<dbReference type="InterPro" id="IPR005123">
    <property type="entry name" value="Oxoglu/Fe-dep_dioxygenase_dom"/>
</dbReference>
<accession>C1E787</accession>